<comment type="subcellular location">
    <subcellularLocation>
        <location evidence="1 14">Cytoplasm</location>
    </subcellularLocation>
</comment>
<feature type="domain" description="Mur ligase central" evidence="17">
    <location>
        <begin position="109"/>
        <end position="288"/>
    </location>
</feature>
<dbReference type="GO" id="GO:0005737">
    <property type="term" value="C:cytoplasm"/>
    <property type="evidence" value="ECO:0007669"/>
    <property type="project" value="UniProtKB-SubCell"/>
</dbReference>
<dbReference type="GO" id="GO:0005524">
    <property type="term" value="F:ATP binding"/>
    <property type="evidence" value="ECO:0007669"/>
    <property type="project" value="UniProtKB-UniRule"/>
</dbReference>
<dbReference type="KEGG" id="tob:V4D31_03415"/>
<dbReference type="InterPro" id="IPR013221">
    <property type="entry name" value="Mur_ligase_cen"/>
</dbReference>
<evidence type="ECO:0000259" key="17">
    <source>
        <dbReference type="Pfam" id="PF08245"/>
    </source>
</evidence>
<keyword evidence="9 14" id="KW-0133">Cell shape</keyword>
<dbReference type="Pfam" id="PF02875">
    <property type="entry name" value="Mur_ligase_C"/>
    <property type="match status" value="1"/>
</dbReference>
<dbReference type="EC" id="6.3.2.8" evidence="3 14"/>
<feature type="domain" description="Mur ligase C-terminal" evidence="16">
    <location>
        <begin position="310"/>
        <end position="443"/>
    </location>
</feature>
<keyword evidence="5 14" id="KW-0436">Ligase</keyword>
<dbReference type="PANTHER" id="PTHR43445:SF3">
    <property type="entry name" value="UDP-N-ACETYLMURAMATE--L-ALANINE LIGASE"/>
    <property type="match status" value="1"/>
</dbReference>
<evidence type="ECO:0000256" key="1">
    <source>
        <dbReference type="ARBA" id="ARBA00004496"/>
    </source>
</evidence>
<keyword evidence="4 14" id="KW-0963">Cytoplasm</keyword>
<evidence type="ECO:0000256" key="12">
    <source>
        <dbReference type="ARBA" id="ARBA00023316"/>
    </source>
</evidence>
<evidence type="ECO:0000256" key="11">
    <source>
        <dbReference type="ARBA" id="ARBA00023306"/>
    </source>
</evidence>
<evidence type="ECO:0000256" key="14">
    <source>
        <dbReference type="HAMAP-Rule" id="MF_00046"/>
    </source>
</evidence>
<dbReference type="RefSeq" id="WP_353686850.1">
    <property type="nucleotide sequence ID" value="NZ_CP144374.1"/>
</dbReference>
<dbReference type="PANTHER" id="PTHR43445">
    <property type="entry name" value="UDP-N-ACETYLMURAMATE--L-ALANINE LIGASE-RELATED"/>
    <property type="match status" value="1"/>
</dbReference>
<evidence type="ECO:0000256" key="10">
    <source>
        <dbReference type="ARBA" id="ARBA00022984"/>
    </source>
</evidence>
<evidence type="ECO:0000256" key="7">
    <source>
        <dbReference type="ARBA" id="ARBA00022741"/>
    </source>
</evidence>
<keyword evidence="6 14" id="KW-0132">Cell division</keyword>
<dbReference type="SUPFAM" id="SSF51984">
    <property type="entry name" value="MurCD N-terminal domain"/>
    <property type="match status" value="1"/>
</dbReference>
<dbReference type="GO" id="GO:0009252">
    <property type="term" value="P:peptidoglycan biosynthetic process"/>
    <property type="evidence" value="ECO:0007669"/>
    <property type="project" value="UniProtKB-UniRule"/>
</dbReference>
<evidence type="ECO:0000256" key="6">
    <source>
        <dbReference type="ARBA" id="ARBA00022618"/>
    </source>
</evidence>
<keyword evidence="7 14" id="KW-0547">Nucleotide-binding</keyword>
<evidence type="ECO:0000259" key="15">
    <source>
        <dbReference type="Pfam" id="PF01225"/>
    </source>
</evidence>
<feature type="binding site" evidence="14">
    <location>
        <begin position="111"/>
        <end position="117"/>
    </location>
    <ligand>
        <name>ATP</name>
        <dbReference type="ChEBI" id="CHEBI:30616"/>
    </ligand>
</feature>
<dbReference type="InterPro" id="IPR036565">
    <property type="entry name" value="Mur-like_cat_sf"/>
</dbReference>
<dbReference type="HAMAP" id="MF_00046">
    <property type="entry name" value="MurC"/>
    <property type="match status" value="1"/>
</dbReference>
<evidence type="ECO:0000256" key="4">
    <source>
        <dbReference type="ARBA" id="ARBA00022490"/>
    </source>
</evidence>
<dbReference type="EMBL" id="CP144374">
    <property type="protein sequence ID" value="XCH49218.1"/>
    <property type="molecule type" value="Genomic_DNA"/>
</dbReference>
<proteinExistence type="inferred from homology"/>
<dbReference type="GO" id="GO:0008763">
    <property type="term" value="F:UDP-N-acetylmuramate-L-alanine ligase activity"/>
    <property type="evidence" value="ECO:0007669"/>
    <property type="project" value="UniProtKB-UniRule"/>
</dbReference>
<feature type="domain" description="Mur ligase N-terminal catalytic" evidence="15">
    <location>
        <begin position="6"/>
        <end position="105"/>
    </location>
</feature>
<keyword evidence="10 14" id="KW-0573">Peptidoglycan synthesis</keyword>
<evidence type="ECO:0000256" key="3">
    <source>
        <dbReference type="ARBA" id="ARBA00012211"/>
    </source>
</evidence>
<comment type="catalytic activity">
    <reaction evidence="13 14">
        <text>UDP-N-acetyl-alpha-D-muramate + L-alanine + ATP = UDP-N-acetyl-alpha-D-muramoyl-L-alanine + ADP + phosphate + H(+)</text>
        <dbReference type="Rhea" id="RHEA:23372"/>
        <dbReference type="ChEBI" id="CHEBI:15378"/>
        <dbReference type="ChEBI" id="CHEBI:30616"/>
        <dbReference type="ChEBI" id="CHEBI:43474"/>
        <dbReference type="ChEBI" id="CHEBI:57972"/>
        <dbReference type="ChEBI" id="CHEBI:70757"/>
        <dbReference type="ChEBI" id="CHEBI:83898"/>
        <dbReference type="ChEBI" id="CHEBI:456216"/>
        <dbReference type="EC" id="6.3.2.8"/>
    </reaction>
</comment>
<organism evidence="18">
    <name type="scientific">Thermodesulfovibrio obliviosus</name>
    <dbReference type="NCBI Taxonomy" id="3118332"/>
    <lineage>
        <taxon>Bacteria</taxon>
        <taxon>Pseudomonadati</taxon>
        <taxon>Nitrospirota</taxon>
        <taxon>Thermodesulfovibrionia</taxon>
        <taxon>Thermodesulfovibrionales</taxon>
        <taxon>Thermodesulfovibrionaceae</taxon>
        <taxon>Thermodesulfovibrio</taxon>
    </lineage>
</organism>
<evidence type="ECO:0000256" key="9">
    <source>
        <dbReference type="ARBA" id="ARBA00022960"/>
    </source>
</evidence>
<dbReference type="GO" id="GO:0051301">
    <property type="term" value="P:cell division"/>
    <property type="evidence" value="ECO:0007669"/>
    <property type="project" value="UniProtKB-KW"/>
</dbReference>
<dbReference type="InterPro" id="IPR005758">
    <property type="entry name" value="UDP-N-AcMur_Ala_ligase_MurC"/>
</dbReference>
<dbReference type="Gene3D" id="3.90.190.20">
    <property type="entry name" value="Mur ligase, C-terminal domain"/>
    <property type="match status" value="1"/>
</dbReference>
<dbReference type="InterPro" id="IPR036615">
    <property type="entry name" value="Mur_ligase_C_dom_sf"/>
</dbReference>
<dbReference type="InterPro" id="IPR004101">
    <property type="entry name" value="Mur_ligase_C"/>
</dbReference>
<keyword evidence="12 14" id="KW-0961">Cell wall biogenesis/degradation</keyword>
<dbReference type="Pfam" id="PF01225">
    <property type="entry name" value="Mur_ligase"/>
    <property type="match status" value="1"/>
</dbReference>
<evidence type="ECO:0000256" key="5">
    <source>
        <dbReference type="ARBA" id="ARBA00022598"/>
    </source>
</evidence>
<dbReference type="SUPFAM" id="SSF53244">
    <property type="entry name" value="MurD-like peptide ligases, peptide-binding domain"/>
    <property type="match status" value="1"/>
</dbReference>
<evidence type="ECO:0000259" key="16">
    <source>
        <dbReference type="Pfam" id="PF02875"/>
    </source>
</evidence>
<dbReference type="GO" id="GO:0008360">
    <property type="term" value="P:regulation of cell shape"/>
    <property type="evidence" value="ECO:0007669"/>
    <property type="project" value="UniProtKB-KW"/>
</dbReference>
<sequence>MYHYKKIHFVGIGGIGMSGIAEVLHNMGYIVTGSDIKESDTVKRLRNFGIKVFIGHSKDNIDETDVVVFSSAVKPDNPEIVKAKEFGIPVIPRAEMLAELCRLKYSILVAGAHGKTTTTSLIATVLTDAGFDPTVIVGGKLKSIGSNAKLGQGEFLIAEADESDGSFLKLTPAISVITNIDREHLDYFKNLRRIKKAFVEFANKVPFYGLSILCGECRHIRDLIPHLTRRYVTYGFDKAFDFYAKNIEYSPPKVSFNAFFKEKSLGRFTITVLGKHNVLNALATIIVAKELSVPMQKVKESFESFKGIGRRFEFKGEKKGIKFYDDYGHHPTEIKAVIKTALWLKPERLCVIFQPHRYTRTRDLMEEFIKVFKSTLRKTDVLFLMDIYPASEPPIEGVSGEILYEKLKNAGVNVRFNPDKEKIKDDILKEIKEGDVVFTIGAGDVYKIGEALLERL</sequence>
<keyword evidence="11 14" id="KW-0131">Cell cycle</keyword>
<dbReference type="NCBIfam" id="TIGR01082">
    <property type="entry name" value="murC"/>
    <property type="match status" value="1"/>
</dbReference>
<dbReference type="Pfam" id="PF08245">
    <property type="entry name" value="Mur_ligase_M"/>
    <property type="match status" value="1"/>
</dbReference>
<comment type="pathway">
    <text evidence="2 14">Cell wall biogenesis; peptidoglycan biosynthesis.</text>
</comment>
<evidence type="ECO:0000256" key="8">
    <source>
        <dbReference type="ARBA" id="ARBA00022840"/>
    </source>
</evidence>
<dbReference type="SUPFAM" id="SSF53623">
    <property type="entry name" value="MurD-like peptide ligases, catalytic domain"/>
    <property type="match status" value="1"/>
</dbReference>
<dbReference type="InterPro" id="IPR050061">
    <property type="entry name" value="MurCDEF_pg_biosynth"/>
</dbReference>
<dbReference type="AlphaFoldDB" id="A0AAU8H3G0"/>
<dbReference type="Gene3D" id="3.40.1190.10">
    <property type="entry name" value="Mur-like, catalytic domain"/>
    <property type="match status" value="1"/>
</dbReference>
<accession>A0AAU8H3G0</accession>
<gene>
    <name evidence="14 18" type="primary">murC</name>
    <name evidence="18" type="ORF">V4D31_03415</name>
</gene>
<reference evidence="18" key="1">
    <citation type="submission" date="2024-01" db="EMBL/GenBank/DDBJ databases">
        <title>The first autotrophic representatives of the genus Thermodesulfovibrio.</title>
        <authorList>
            <person name="Maltseva A.I."/>
            <person name="Elcheninov A.G."/>
            <person name="Kublanov I.V."/>
            <person name="Lebedinsky A.V."/>
            <person name="Frolov E.N."/>
        </authorList>
    </citation>
    <scope>NUCLEOTIDE SEQUENCE</scope>
    <source>
        <strain evidence="18">3462-1</strain>
    </source>
</reference>
<comment type="similarity">
    <text evidence="14">Belongs to the MurCDEF family.</text>
</comment>
<comment type="function">
    <text evidence="14">Cell wall formation.</text>
</comment>
<evidence type="ECO:0000256" key="13">
    <source>
        <dbReference type="ARBA" id="ARBA00047833"/>
    </source>
</evidence>
<dbReference type="Gene3D" id="3.40.50.720">
    <property type="entry name" value="NAD(P)-binding Rossmann-like Domain"/>
    <property type="match status" value="1"/>
</dbReference>
<dbReference type="GO" id="GO:0071555">
    <property type="term" value="P:cell wall organization"/>
    <property type="evidence" value="ECO:0007669"/>
    <property type="project" value="UniProtKB-KW"/>
</dbReference>
<dbReference type="InterPro" id="IPR000713">
    <property type="entry name" value="Mur_ligase_N"/>
</dbReference>
<protein>
    <recommendedName>
        <fullName evidence="3 14">UDP-N-acetylmuramate--L-alanine ligase</fullName>
        <ecNumber evidence="3 14">6.3.2.8</ecNumber>
    </recommendedName>
    <alternativeName>
        <fullName evidence="14">UDP-N-acetylmuramoyl-L-alanine synthetase</fullName>
    </alternativeName>
</protein>
<evidence type="ECO:0000313" key="18">
    <source>
        <dbReference type="EMBL" id="XCH49218.1"/>
    </source>
</evidence>
<name>A0AAU8H3G0_9BACT</name>
<keyword evidence="8 14" id="KW-0067">ATP-binding</keyword>
<evidence type="ECO:0000256" key="2">
    <source>
        <dbReference type="ARBA" id="ARBA00004752"/>
    </source>
</evidence>